<dbReference type="Proteomes" id="UP000578531">
    <property type="component" value="Unassembled WGS sequence"/>
</dbReference>
<name>A0A8H6G1C4_9LECA</name>
<feature type="compositionally biased region" description="Basic and acidic residues" evidence="1">
    <location>
        <begin position="1313"/>
        <end position="1333"/>
    </location>
</feature>
<comment type="caution">
    <text evidence="2">The sequence shown here is derived from an EMBL/GenBank/DDBJ whole genome shotgun (WGS) entry which is preliminary data.</text>
</comment>
<reference evidence="2 3" key="1">
    <citation type="journal article" date="2020" name="Genomics">
        <title>Complete, high-quality genomes from long-read metagenomic sequencing of two wolf lichen thalli reveals enigmatic genome architecture.</title>
        <authorList>
            <person name="McKenzie S.K."/>
            <person name="Walston R.F."/>
            <person name="Allen J.L."/>
        </authorList>
    </citation>
    <scope>NUCLEOTIDE SEQUENCE [LARGE SCALE GENOMIC DNA]</scope>
    <source>
        <strain evidence="2">WasteWater2</strain>
    </source>
</reference>
<sequence>MVYVLSYCEARTLTNEALASTIMPVTSNASAFTSATASPMEAQDPEDLPIELKIPLPPSSVDSDEEVDPEAKAQAGALDPKNVPVIKEDVRPEDTELIPKGPLANTKGGLPPAEAPIPSLISLEELAHLVDLERYQRSRTFSIEADMDRLTLACGLDRRLISTFSVAYGNLIDQYKTDDQAGFAGLYEACEQLKASCDTVGDASNPAGPDLGKDALHPEDLERQSCVQMLPPEDQGILVAFLTWIRTEPSFLSDRISSMSPSELTALTSSYHPAGIDFSVLTNHSHGKTQFYSRDSQMMKLSRRMDNLHRFHNQDPLFALLYGVFDSSSRPGSSEHFRRTDIWSTICARNFTEGFAVAKPGSDELVIATVDAFANFQDWRMKPMIETYLMKILAEGSFLLDPEASQASSYNDPIEMHNAKAAVTEADFFDKALIDLFGLLTTEPHHQAIPESALIFVHAILRKIEDRKLRLRAKHFLVCRWYFATFISSIVVYPEVRGLMMTHYIGGTVREMILQKLVVQMQQRVFDVTLQCNNGALVKPEVRDGIMAIFRCFEPPLDDPRPPFQAPEGDENFSTRFLMLSPLDIIGLIQTLYPDRPLVPGTKDSREMDIPPPSTAGSSTLNASTSDAGSALASSFAPSTSGTSTTSRTFVSETLTDDVPTGKEDAQESSEVEHGKGPTKSTDPLKQELPFLLNNIYRRLTTLLGPGGASDSVSSDTAWAFIYYSGDGTTLTLSPTPLRIGRDSVAMDLTGDFEVLKTGIVKLLGQNDRSDFRNLEAPVRVECKRASDQSDPLIDLIKASLDRARSGLDFGTAHFWWQTLSIYRKFLSSTKSPTVYSSLLHDIADDLRRNLEAATHAGKAGEVRLRSLDKWRRQQRSVLAKMEEQRKALRVKMWYSSDVRHSATYEEALHVTRALRAMASSKRAKTPTSTANWARQRLRGSGTFTRPEAQTLEALSAPKDYGGKSKLADEQVELTSRWLTRRSIENFCKGEERIHRFCFEIQKSIGKIAGPSPFKNPVLWSSNLFRREKASFDAQRLISNAHTSSYMGPPTSPIPYENTRLNSAALHPSDPPVKAFGSPKVKPASSSFGGFWNATQSSPAFTGLGLHGIHPLLPPTPTSPPRSWSSNPFSSASPFQGTMTSPSISFFGDRTSQANNEAEFSPAKMAFADNIKTSLRSLLISDLGYPLWNQGTETDAWVNDCIANQSGYGAFGKKLRSEPATEAVGKDKIAEVVSPQDGSSNITNSVNLHQGGEDTSLVGSLEDESSSFPFPEAYAMLLQKISLSPDPYAKLQSLYELEDMVIRSVQDSSTVHHTADSADPRTRQQSSHGDRYLRGRSVPRTKATSLEEVIANCTERRAGTLKAKGQHSGFTQLNPQSISTVSHILATDDVVKTLLSIFRDPKLRPTTLFRDLQYIAAFIPPETLDQTAQGKAFWDAGLAALALKEDLCDCMINRANQITAYHISSSKLTDPLTDTTLMNTTLRDAANIWLITAKEGSPPAARELGLFYLTHPELLPRVTMPFSKANDVYKSVMSIDARTGEKEKGALDRSTFAVVFHWMEFAANGGDKDARDFLKGNGELSGGR</sequence>
<organism evidence="2 3">
    <name type="scientific">Letharia columbiana</name>
    <dbReference type="NCBI Taxonomy" id="112416"/>
    <lineage>
        <taxon>Eukaryota</taxon>
        <taxon>Fungi</taxon>
        <taxon>Dikarya</taxon>
        <taxon>Ascomycota</taxon>
        <taxon>Pezizomycotina</taxon>
        <taxon>Lecanoromycetes</taxon>
        <taxon>OSLEUM clade</taxon>
        <taxon>Lecanoromycetidae</taxon>
        <taxon>Lecanorales</taxon>
        <taxon>Lecanorineae</taxon>
        <taxon>Parmeliaceae</taxon>
        <taxon>Letharia</taxon>
    </lineage>
</organism>
<dbReference type="PANTHER" id="PTHR42064">
    <property type="entry name" value="YALI0F28677P"/>
    <property type="match status" value="1"/>
</dbReference>
<feature type="compositionally biased region" description="Polar residues" evidence="1">
    <location>
        <begin position="615"/>
        <end position="628"/>
    </location>
</feature>
<dbReference type="EMBL" id="JACCJC010000008">
    <property type="protein sequence ID" value="KAF6238540.1"/>
    <property type="molecule type" value="Genomic_DNA"/>
</dbReference>
<feature type="compositionally biased region" description="Basic and acidic residues" evidence="1">
    <location>
        <begin position="660"/>
        <end position="676"/>
    </location>
</feature>
<feature type="region of interest" description="Disordered" evidence="1">
    <location>
        <begin position="598"/>
        <end position="685"/>
    </location>
</feature>
<proteinExistence type="predicted"/>
<keyword evidence="3" id="KW-1185">Reference proteome</keyword>
<dbReference type="OrthoDB" id="3548913at2759"/>
<dbReference type="RefSeq" id="XP_037167839.1">
    <property type="nucleotide sequence ID" value="XM_037304974.1"/>
</dbReference>
<dbReference type="PANTHER" id="PTHR42064:SF1">
    <property type="entry name" value="YALI0F28677P"/>
    <property type="match status" value="1"/>
</dbReference>
<evidence type="ECO:0000313" key="3">
    <source>
        <dbReference type="Proteomes" id="UP000578531"/>
    </source>
</evidence>
<accession>A0A8H6G1C4</accession>
<protein>
    <submittedName>
        <fullName evidence="2">Uncharacterized protein</fullName>
    </submittedName>
</protein>
<evidence type="ECO:0000313" key="2">
    <source>
        <dbReference type="EMBL" id="KAF6238540.1"/>
    </source>
</evidence>
<feature type="region of interest" description="Disordered" evidence="1">
    <location>
        <begin position="1308"/>
        <end position="1338"/>
    </location>
</feature>
<gene>
    <name evidence="2" type="ORF">HO173_003045</name>
</gene>
<feature type="compositionally biased region" description="Low complexity" evidence="1">
    <location>
        <begin position="634"/>
        <end position="652"/>
    </location>
</feature>
<evidence type="ECO:0000256" key="1">
    <source>
        <dbReference type="SAM" id="MobiDB-lite"/>
    </source>
</evidence>
<dbReference type="GeneID" id="59284714"/>